<dbReference type="InterPro" id="IPR020855">
    <property type="entry name" value="Ureohydrolase_Mn_BS"/>
</dbReference>
<dbReference type="InterPro" id="IPR006035">
    <property type="entry name" value="Ureohydrolase"/>
</dbReference>
<dbReference type="AlphaFoldDB" id="A0AAV2TYL8"/>
<dbReference type="Proteomes" id="UP001497525">
    <property type="component" value="Unassembled WGS sequence"/>
</dbReference>
<dbReference type="SUPFAM" id="SSF52768">
    <property type="entry name" value="Arginase/deacetylase"/>
    <property type="match status" value="1"/>
</dbReference>
<name>A0AAV2TYL8_CALDB</name>
<dbReference type="GO" id="GO:0008783">
    <property type="term" value="F:agmatinase activity"/>
    <property type="evidence" value="ECO:0007669"/>
    <property type="project" value="TreeGrafter"/>
</dbReference>
<evidence type="ECO:0008006" key="7">
    <source>
        <dbReference type="Google" id="ProtNLM"/>
    </source>
</evidence>
<reference evidence="5" key="1">
    <citation type="submission" date="2024-06" db="EMBL/GenBank/DDBJ databases">
        <authorList>
            <person name="Liu X."/>
            <person name="Lenzi L."/>
            <person name="Haldenby T S."/>
            <person name="Uol C."/>
        </authorList>
    </citation>
    <scope>NUCLEOTIDE SEQUENCE</scope>
</reference>
<keyword evidence="2" id="KW-0479">Metal-binding</keyword>
<gene>
    <name evidence="5" type="ORF">CDAUBV1_LOCUS16600</name>
</gene>
<dbReference type="GO" id="GO:0033389">
    <property type="term" value="P:putrescine biosynthetic process from arginine, via agmatine"/>
    <property type="evidence" value="ECO:0007669"/>
    <property type="project" value="TreeGrafter"/>
</dbReference>
<dbReference type="CDD" id="cd09988">
    <property type="entry name" value="Formimidoylglutamase"/>
    <property type="match status" value="1"/>
</dbReference>
<evidence type="ECO:0000256" key="1">
    <source>
        <dbReference type="ARBA" id="ARBA00009227"/>
    </source>
</evidence>
<evidence type="ECO:0000313" key="5">
    <source>
        <dbReference type="EMBL" id="CAL5141347.1"/>
    </source>
</evidence>
<keyword evidence="3 4" id="KW-0378">Hydrolase</keyword>
<dbReference type="Gene3D" id="3.40.800.10">
    <property type="entry name" value="Ureohydrolase domain"/>
    <property type="match status" value="1"/>
</dbReference>
<evidence type="ECO:0000256" key="3">
    <source>
        <dbReference type="ARBA" id="ARBA00022801"/>
    </source>
</evidence>
<sequence>MLRCLVRGCGRSSAWRSHGQIKRSLTGSLNILQRCVASSPHSTLGCTVQLFLPLGSYIYTPIRLSTMSREDDPRLGQILITRSDFEAQKHRPERCVALIQVPCDEGVARNGGRVGAAEGPKVTMDLLHRFGCLHNRERNIDLAAAGVQLVDYGTTSGKNLELVHTELRGLVLSSLQSGLIPICLGGGNDQSWANGAGWLDYWQAKQPGQKLSNKFCVINVDAHLDVRPLLKSEGSEGLAHSGSPFRQLVEYAKDKFNLHLIEYASQGQQCSSAHVDYVNTNNGEIVWLSDIKRRASRTATDSLPVDQQFSGMLRACQMDGCRVFFSFDLDSIRAADCPGVSCPSPVGLTSEEAIEMCYVAGQSPIVDLMDISEFNPRVESSQTSRLVANMVYSFVLGYSQRVR</sequence>
<dbReference type="PANTHER" id="PTHR11358">
    <property type="entry name" value="ARGINASE/AGMATINASE"/>
    <property type="match status" value="1"/>
</dbReference>
<evidence type="ECO:0000313" key="6">
    <source>
        <dbReference type="Proteomes" id="UP001497525"/>
    </source>
</evidence>
<proteinExistence type="inferred from homology"/>
<comment type="caution">
    <text evidence="5">The sequence shown here is derived from an EMBL/GenBank/DDBJ whole genome shotgun (WGS) entry which is preliminary data.</text>
</comment>
<protein>
    <recommendedName>
        <fullName evidence="7">Arginase</fullName>
    </recommendedName>
</protein>
<evidence type="ECO:0000256" key="4">
    <source>
        <dbReference type="RuleBase" id="RU003684"/>
    </source>
</evidence>
<evidence type="ECO:0000256" key="2">
    <source>
        <dbReference type="ARBA" id="ARBA00022723"/>
    </source>
</evidence>
<dbReference type="PANTHER" id="PTHR11358:SF26">
    <property type="entry name" value="GUANIDINO ACID HYDROLASE, MITOCHONDRIAL"/>
    <property type="match status" value="1"/>
</dbReference>
<accession>A0AAV2TYL8</accession>
<dbReference type="PROSITE" id="PS01053">
    <property type="entry name" value="ARGINASE_1"/>
    <property type="match status" value="1"/>
</dbReference>
<dbReference type="EMBL" id="CAXLJL010000856">
    <property type="protein sequence ID" value="CAL5141347.1"/>
    <property type="molecule type" value="Genomic_DNA"/>
</dbReference>
<dbReference type="GO" id="GO:0046872">
    <property type="term" value="F:metal ion binding"/>
    <property type="evidence" value="ECO:0007669"/>
    <property type="project" value="UniProtKB-KW"/>
</dbReference>
<organism evidence="5 6">
    <name type="scientific">Calicophoron daubneyi</name>
    <name type="common">Rumen fluke</name>
    <name type="synonym">Paramphistomum daubneyi</name>
    <dbReference type="NCBI Taxonomy" id="300641"/>
    <lineage>
        <taxon>Eukaryota</taxon>
        <taxon>Metazoa</taxon>
        <taxon>Spiralia</taxon>
        <taxon>Lophotrochozoa</taxon>
        <taxon>Platyhelminthes</taxon>
        <taxon>Trematoda</taxon>
        <taxon>Digenea</taxon>
        <taxon>Plagiorchiida</taxon>
        <taxon>Pronocephalata</taxon>
        <taxon>Paramphistomoidea</taxon>
        <taxon>Paramphistomidae</taxon>
        <taxon>Calicophoron</taxon>
    </lineage>
</organism>
<dbReference type="Pfam" id="PF00491">
    <property type="entry name" value="Arginase"/>
    <property type="match status" value="1"/>
</dbReference>
<dbReference type="InterPro" id="IPR023696">
    <property type="entry name" value="Ureohydrolase_dom_sf"/>
</dbReference>
<dbReference type="PROSITE" id="PS51409">
    <property type="entry name" value="ARGINASE_2"/>
    <property type="match status" value="1"/>
</dbReference>
<comment type="similarity">
    <text evidence="1">Belongs to the arginase family. Agmatinase subfamily.</text>
</comment>